<gene>
    <name evidence="1" type="ORF">HXW94_05280</name>
</gene>
<keyword evidence="2" id="KW-1185">Reference proteome</keyword>
<accession>A0A850TAK1</accession>
<evidence type="ECO:0000313" key="1">
    <source>
        <dbReference type="EMBL" id="NWH04406.1"/>
    </source>
</evidence>
<proteinExistence type="predicted"/>
<comment type="caution">
    <text evidence="1">The sequence shown here is derived from an EMBL/GenBank/DDBJ whole genome shotgun (WGS) entry which is preliminary data.</text>
</comment>
<dbReference type="RefSeq" id="WP_178365861.1">
    <property type="nucleotide sequence ID" value="NZ_JACADJ010000011.1"/>
</dbReference>
<dbReference type="Proteomes" id="UP000553343">
    <property type="component" value="Unassembled WGS sequence"/>
</dbReference>
<organism evidence="1 2">
    <name type="scientific">Desulfobacter latus</name>
    <dbReference type="NCBI Taxonomy" id="2292"/>
    <lineage>
        <taxon>Bacteria</taxon>
        <taxon>Pseudomonadati</taxon>
        <taxon>Thermodesulfobacteriota</taxon>
        <taxon>Desulfobacteria</taxon>
        <taxon>Desulfobacterales</taxon>
        <taxon>Desulfobacteraceae</taxon>
        <taxon>Desulfobacter</taxon>
    </lineage>
</organism>
<dbReference type="EMBL" id="JACADJ010000011">
    <property type="protein sequence ID" value="NWH04406.1"/>
    <property type="molecule type" value="Genomic_DNA"/>
</dbReference>
<name>A0A850TAK1_9BACT</name>
<dbReference type="AlphaFoldDB" id="A0A850TAK1"/>
<protein>
    <submittedName>
        <fullName evidence="1">Uncharacterized protein</fullName>
    </submittedName>
</protein>
<evidence type="ECO:0000313" key="2">
    <source>
        <dbReference type="Proteomes" id="UP000553343"/>
    </source>
</evidence>
<sequence length="361" mass="40873">MPHFMKLSVPFIPDKGYARFLTRHASNLSSIYFPLPSGPVTDARVRIADNLASQTRDLCNTLSALKAIDKYILMNTRFIPPDVYTDNTTLSGILDDIAHLDNSVGIKGIVLSDMYLLRALDQTGHEIVPRLEAVPGINAMLDSPEKFFSFFDLLALSRFKKPARIVPDRALNRNLEKLAALSKAVKGYDPDIRIELLANEGCIYQCPFKLSHDAHIALSNTGLVRESTFQMNQNIGCQAYFDVHPQAFLKSPFIRPEDIHHYQGVADGIKLCGRTRGVQFLKRCISAYIQENFNGNLLDLMDTPETLARQWHIDNSRLGSRFFNTLTACTKMCKTCKICSELFNKVAWKKEITFKPYKEFK</sequence>
<reference evidence="1 2" key="1">
    <citation type="submission" date="2020-06" db="EMBL/GenBank/DDBJ databases">
        <title>High-quality draft genome of sulfate reducer Desulfobacter latus type strain AcrS2 isolated from marine sediment.</title>
        <authorList>
            <person name="Hoppe M."/>
            <person name="Larsen C.K."/>
            <person name="Marshall I.P.G."/>
            <person name="Schramm A."/>
            <person name="Marietou A.G."/>
        </authorList>
    </citation>
    <scope>NUCLEOTIDE SEQUENCE [LARGE SCALE GENOMIC DNA]</scope>
    <source>
        <strain evidence="1 2">AcRS2</strain>
    </source>
</reference>